<dbReference type="NCBIfam" id="NF009466">
    <property type="entry name" value="PRK12826.1-2"/>
    <property type="match status" value="1"/>
</dbReference>
<dbReference type="Proteomes" id="UP001163687">
    <property type="component" value="Chromosome"/>
</dbReference>
<protein>
    <submittedName>
        <fullName evidence="5">Beta-ketoacyl-ACP reductase</fullName>
    </submittedName>
</protein>
<keyword evidence="3" id="KW-0753">Steroid metabolism</keyword>
<dbReference type="SMART" id="SM00822">
    <property type="entry name" value="PKS_KR"/>
    <property type="match status" value="1"/>
</dbReference>
<dbReference type="NCBIfam" id="NF047420">
    <property type="entry name" value="EF_P_mod_YmfI"/>
    <property type="match status" value="1"/>
</dbReference>
<organism evidence="5 6">
    <name type="scientific">Caldinitratiruptor microaerophilus</name>
    <dbReference type="NCBI Taxonomy" id="671077"/>
    <lineage>
        <taxon>Bacteria</taxon>
        <taxon>Bacillati</taxon>
        <taxon>Bacillota</taxon>
        <taxon>Clostridia</taxon>
        <taxon>Eubacteriales</taxon>
        <taxon>Symbiobacteriaceae</taxon>
        <taxon>Caldinitratiruptor</taxon>
    </lineage>
</organism>
<evidence type="ECO:0000313" key="5">
    <source>
        <dbReference type="EMBL" id="BDG60951.1"/>
    </source>
</evidence>
<proteinExistence type="inferred from homology"/>
<dbReference type="RefSeq" id="WP_264841634.1">
    <property type="nucleotide sequence ID" value="NZ_AP025628.1"/>
</dbReference>
<comment type="similarity">
    <text evidence="1">Belongs to the short-chain dehydrogenases/reductases (SDR) family.</text>
</comment>
<keyword evidence="2" id="KW-0560">Oxidoreductase</keyword>
<dbReference type="InterPro" id="IPR002347">
    <property type="entry name" value="SDR_fam"/>
</dbReference>
<dbReference type="InterPro" id="IPR057326">
    <property type="entry name" value="KR_dom"/>
</dbReference>
<dbReference type="GO" id="GO:0008202">
    <property type="term" value="P:steroid metabolic process"/>
    <property type="evidence" value="ECO:0007669"/>
    <property type="project" value="UniProtKB-KW"/>
</dbReference>
<dbReference type="GO" id="GO:0032787">
    <property type="term" value="P:monocarboxylic acid metabolic process"/>
    <property type="evidence" value="ECO:0007669"/>
    <property type="project" value="UniProtKB-ARBA"/>
</dbReference>
<dbReference type="Gene3D" id="3.40.50.720">
    <property type="entry name" value="NAD(P)-binding Rossmann-like Domain"/>
    <property type="match status" value="1"/>
</dbReference>
<dbReference type="PANTHER" id="PTHR42879:SF2">
    <property type="entry name" value="3-OXOACYL-[ACYL-CARRIER-PROTEIN] REDUCTASE FABG"/>
    <property type="match status" value="1"/>
</dbReference>
<dbReference type="PANTHER" id="PTHR42879">
    <property type="entry name" value="3-OXOACYL-(ACYL-CARRIER-PROTEIN) REDUCTASE"/>
    <property type="match status" value="1"/>
</dbReference>
<dbReference type="PRINTS" id="PR00081">
    <property type="entry name" value="GDHRDH"/>
</dbReference>
<gene>
    <name evidence="5" type="ORF">caldi_20410</name>
</gene>
<dbReference type="InterPro" id="IPR020904">
    <property type="entry name" value="Sc_DH/Rdtase_CS"/>
</dbReference>
<accession>A0AA35G8D3</accession>
<dbReference type="PROSITE" id="PS00061">
    <property type="entry name" value="ADH_SHORT"/>
    <property type="match status" value="1"/>
</dbReference>
<evidence type="ECO:0000256" key="2">
    <source>
        <dbReference type="ARBA" id="ARBA00023002"/>
    </source>
</evidence>
<keyword evidence="6" id="KW-1185">Reference proteome</keyword>
<dbReference type="EMBL" id="AP025628">
    <property type="protein sequence ID" value="BDG60951.1"/>
    <property type="molecule type" value="Genomic_DNA"/>
</dbReference>
<dbReference type="PRINTS" id="PR00080">
    <property type="entry name" value="SDRFAMILY"/>
</dbReference>
<evidence type="ECO:0000313" key="6">
    <source>
        <dbReference type="Proteomes" id="UP001163687"/>
    </source>
</evidence>
<dbReference type="NCBIfam" id="NF005559">
    <property type="entry name" value="PRK07231.1"/>
    <property type="match status" value="1"/>
</dbReference>
<reference evidence="5" key="1">
    <citation type="submission" date="2022-03" db="EMBL/GenBank/DDBJ databases">
        <title>Complete genome sequence of Caldinitratiruptor microaerophilus.</title>
        <authorList>
            <person name="Mukaiyama R."/>
            <person name="Nishiyama T."/>
            <person name="Ueda K."/>
        </authorList>
    </citation>
    <scope>NUCLEOTIDE SEQUENCE</scope>
    <source>
        <strain evidence="5">JCM 16183</strain>
    </source>
</reference>
<dbReference type="AlphaFoldDB" id="A0AA35G8D3"/>
<evidence type="ECO:0000259" key="4">
    <source>
        <dbReference type="SMART" id="SM00822"/>
    </source>
</evidence>
<sequence>MVGPLAGRAALVTGASRGIGRAIALSLARAGAAVCVNYSHDVAGAQTTVEAIRRLGAGAQRTGDVPPAFASQADVADPREARRLVEAAARTFGRLDVLVHNAGVALEKLILDTTPAEWDRLWAVHLGGAVACVRAALPYLRASGAGRIILISSIWGLTGAAGEAAYAAAKAALAGYARGLARELAPAGITVNAVAPGAIETEMLADLTPADREDLVRRIPLGRIGRPEDVAEAVLFLASDGASYITGQVVSVNGGWAM</sequence>
<dbReference type="FunFam" id="3.40.50.720:FF:000173">
    <property type="entry name" value="3-oxoacyl-[acyl-carrier protein] reductase"/>
    <property type="match status" value="1"/>
</dbReference>
<keyword evidence="3" id="KW-0443">Lipid metabolism</keyword>
<dbReference type="Pfam" id="PF13561">
    <property type="entry name" value="adh_short_C2"/>
    <property type="match status" value="1"/>
</dbReference>
<dbReference type="InterPro" id="IPR036291">
    <property type="entry name" value="NAD(P)-bd_dom_sf"/>
</dbReference>
<dbReference type="InterPro" id="IPR050259">
    <property type="entry name" value="SDR"/>
</dbReference>
<evidence type="ECO:0000256" key="1">
    <source>
        <dbReference type="ARBA" id="ARBA00006484"/>
    </source>
</evidence>
<dbReference type="SUPFAM" id="SSF51735">
    <property type="entry name" value="NAD(P)-binding Rossmann-fold domains"/>
    <property type="match status" value="1"/>
</dbReference>
<name>A0AA35G8D3_9FIRM</name>
<dbReference type="KEGG" id="cmic:caldi_20410"/>
<evidence type="ECO:0000256" key="3">
    <source>
        <dbReference type="ARBA" id="ARBA00023221"/>
    </source>
</evidence>
<feature type="domain" description="Ketoreductase" evidence="4">
    <location>
        <begin position="8"/>
        <end position="197"/>
    </location>
</feature>
<dbReference type="GO" id="GO:0016491">
    <property type="term" value="F:oxidoreductase activity"/>
    <property type="evidence" value="ECO:0007669"/>
    <property type="project" value="UniProtKB-KW"/>
</dbReference>